<protein>
    <submittedName>
        <fullName evidence="6">AraC-like ligand binding domain-containing protein</fullName>
    </submittedName>
</protein>
<evidence type="ECO:0000256" key="2">
    <source>
        <dbReference type="ARBA" id="ARBA00023125"/>
    </source>
</evidence>
<keyword evidence="1" id="KW-0805">Transcription regulation</keyword>
<proteinExistence type="predicted"/>
<dbReference type="PANTHER" id="PTHR43280">
    <property type="entry name" value="ARAC-FAMILY TRANSCRIPTIONAL REGULATOR"/>
    <property type="match status" value="1"/>
</dbReference>
<dbReference type="InterPro" id="IPR014710">
    <property type="entry name" value="RmlC-like_jellyroll"/>
</dbReference>
<dbReference type="Proteomes" id="UP000198548">
    <property type="component" value="Unassembled WGS sequence"/>
</dbReference>
<dbReference type="GO" id="GO:0043565">
    <property type="term" value="F:sequence-specific DNA binding"/>
    <property type="evidence" value="ECO:0007669"/>
    <property type="project" value="InterPro"/>
</dbReference>
<dbReference type="Pfam" id="PF02311">
    <property type="entry name" value="AraC_binding"/>
    <property type="match status" value="1"/>
</dbReference>
<evidence type="ECO:0000313" key="6">
    <source>
        <dbReference type="EMBL" id="SEL44633.1"/>
    </source>
</evidence>
<dbReference type="EMBL" id="FOBL01000001">
    <property type="protein sequence ID" value="SEL44633.1"/>
    <property type="molecule type" value="Genomic_DNA"/>
</dbReference>
<dbReference type="AlphaFoldDB" id="A0A1H7Q9F8"/>
<dbReference type="InterPro" id="IPR018062">
    <property type="entry name" value="HTH_AraC-typ_CS"/>
</dbReference>
<dbReference type="SMART" id="SM00342">
    <property type="entry name" value="HTH_ARAC"/>
    <property type="match status" value="1"/>
</dbReference>
<dbReference type="EMBL" id="BJUX01000001">
    <property type="protein sequence ID" value="GEK87990.1"/>
    <property type="molecule type" value="Genomic_DNA"/>
</dbReference>
<evidence type="ECO:0000259" key="4">
    <source>
        <dbReference type="PROSITE" id="PS01124"/>
    </source>
</evidence>
<dbReference type="PROSITE" id="PS00041">
    <property type="entry name" value="HTH_ARAC_FAMILY_1"/>
    <property type="match status" value="1"/>
</dbReference>
<keyword evidence="3" id="KW-0804">Transcription</keyword>
<dbReference type="OrthoDB" id="342399at2"/>
<evidence type="ECO:0000313" key="7">
    <source>
        <dbReference type="Proteomes" id="UP000198548"/>
    </source>
</evidence>
<dbReference type="CDD" id="cd02208">
    <property type="entry name" value="cupin_RmlC-like"/>
    <property type="match status" value="1"/>
</dbReference>
<dbReference type="Pfam" id="PF12833">
    <property type="entry name" value="HTH_18"/>
    <property type="match status" value="1"/>
</dbReference>
<dbReference type="InterPro" id="IPR037923">
    <property type="entry name" value="HTH-like"/>
</dbReference>
<keyword evidence="2" id="KW-0238">DNA-binding</keyword>
<dbReference type="RefSeq" id="WP_091486079.1">
    <property type="nucleotide sequence ID" value="NZ_BJUX01000001.1"/>
</dbReference>
<dbReference type="Gene3D" id="2.60.120.10">
    <property type="entry name" value="Jelly Rolls"/>
    <property type="match status" value="1"/>
</dbReference>
<reference evidence="6 7" key="1">
    <citation type="submission" date="2016-10" db="EMBL/GenBank/DDBJ databases">
        <authorList>
            <person name="de Groot N.N."/>
        </authorList>
    </citation>
    <scope>NUCLEOTIDE SEQUENCE [LARGE SCALE GENOMIC DNA]</scope>
    <source>
        <strain evidence="6 7">DSM 19182</strain>
    </source>
</reference>
<dbReference type="PANTHER" id="PTHR43280:SF34">
    <property type="entry name" value="ARAC-FAMILY TRANSCRIPTIONAL REGULATOR"/>
    <property type="match status" value="1"/>
</dbReference>
<evidence type="ECO:0000313" key="5">
    <source>
        <dbReference type="EMBL" id="GEK87990.1"/>
    </source>
</evidence>
<evidence type="ECO:0000313" key="8">
    <source>
        <dbReference type="Proteomes" id="UP000321425"/>
    </source>
</evidence>
<dbReference type="Proteomes" id="UP000321425">
    <property type="component" value="Unassembled WGS sequence"/>
</dbReference>
<dbReference type="GO" id="GO:0003700">
    <property type="term" value="F:DNA-binding transcription factor activity"/>
    <property type="evidence" value="ECO:0007669"/>
    <property type="project" value="InterPro"/>
</dbReference>
<gene>
    <name evidence="5" type="ORF">APU01nite_00290</name>
    <name evidence="6" type="ORF">SAMN04488100_101178</name>
</gene>
<dbReference type="InterPro" id="IPR018060">
    <property type="entry name" value="HTH_AraC"/>
</dbReference>
<organism evidence="6 7">
    <name type="scientific">Alkalibacterium putridalgicola</name>
    <dbReference type="NCBI Taxonomy" id="426703"/>
    <lineage>
        <taxon>Bacteria</taxon>
        <taxon>Bacillati</taxon>
        <taxon>Bacillota</taxon>
        <taxon>Bacilli</taxon>
        <taxon>Lactobacillales</taxon>
        <taxon>Carnobacteriaceae</taxon>
        <taxon>Alkalibacterium</taxon>
    </lineage>
</organism>
<feature type="domain" description="HTH araC/xylS-type" evidence="4">
    <location>
        <begin position="152"/>
        <end position="250"/>
    </location>
</feature>
<dbReference type="PROSITE" id="PS01124">
    <property type="entry name" value="HTH_ARAC_FAMILY_2"/>
    <property type="match status" value="1"/>
</dbReference>
<sequence length="258" mass="30303">MYLFEQYGMEGEEQFTYSSLKDLNFPLHFHRAYEIIIVEKGEMVIAVEERDYHLKEGEAVFIFPNQLHKLSTPEYSVCRVLIFSPELIGHFFSSYKSSVPEDNRFAVTEIPEKQALSSIYAQKAVLYGYCDTLIRSTSFEEIKVSSKRKIIQNVLIYIDNHYQDDCTLKDVTKAIQYDYAYVSKLFYTYTNLTFTTYINRYRLTQATYLLLNTEETISDISQKCGYKTLRTFNRNFKELKSVSPSKFREENKVSGKNL</sequence>
<accession>A0A1H7Q9F8</accession>
<evidence type="ECO:0000256" key="3">
    <source>
        <dbReference type="ARBA" id="ARBA00023163"/>
    </source>
</evidence>
<dbReference type="InterPro" id="IPR003313">
    <property type="entry name" value="AraC-bd"/>
</dbReference>
<name>A0A1H7Q9F8_9LACT</name>
<dbReference type="SUPFAM" id="SSF51215">
    <property type="entry name" value="Regulatory protein AraC"/>
    <property type="match status" value="1"/>
</dbReference>
<dbReference type="Gene3D" id="1.10.10.60">
    <property type="entry name" value="Homeodomain-like"/>
    <property type="match status" value="2"/>
</dbReference>
<keyword evidence="8" id="KW-1185">Reference proteome</keyword>
<evidence type="ECO:0000256" key="1">
    <source>
        <dbReference type="ARBA" id="ARBA00023015"/>
    </source>
</evidence>
<dbReference type="SUPFAM" id="SSF46689">
    <property type="entry name" value="Homeodomain-like"/>
    <property type="match status" value="2"/>
</dbReference>
<dbReference type="InterPro" id="IPR009057">
    <property type="entry name" value="Homeodomain-like_sf"/>
</dbReference>
<reference evidence="5 8" key="2">
    <citation type="submission" date="2019-07" db="EMBL/GenBank/DDBJ databases">
        <title>Whole genome shotgun sequence of Alkalibacterium putridalgicola NBRC 103243.</title>
        <authorList>
            <person name="Hosoyama A."/>
            <person name="Uohara A."/>
            <person name="Ohji S."/>
            <person name="Ichikawa N."/>
        </authorList>
    </citation>
    <scope>NUCLEOTIDE SEQUENCE [LARGE SCALE GENOMIC DNA]</scope>
    <source>
        <strain evidence="5 8">NBRC 103243</strain>
    </source>
</reference>
<dbReference type="STRING" id="426703.SAMN04488100_101178"/>